<comment type="caution">
    <text evidence="1">The sequence shown here is derived from an EMBL/GenBank/DDBJ whole genome shotgun (WGS) entry which is preliminary data.</text>
</comment>
<evidence type="ECO:0000313" key="2">
    <source>
        <dbReference type="Proteomes" id="UP000295169"/>
    </source>
</evidence>
<proteinExistence type="predicted"/>
<protein>
    <submittedName>
        <fullName evidence="1">Uncharacterized protein</fullName>
    </submittedName>
</protein>
<dbReference type="RefSeq" id="WP_131297867.1">
    <property type="nucleotide sequence ID" value="NZ_JBHLST010000028.1"/>
</dbReference>
<name>A0A4R1PVE6_9GAMM</name>
<gene>
    <name evidence="1" type="ORF">EV691_101234</name>
</gene>
<dbReference type="AlphaFoldDB" id="A0A4R1PVE6"/>
<dbReference type="Proteomes" id="UP000295169">
    <property type="component" value="Unassembled WGS sequence"/>
</dbReference>
<sequence>MTINASDVKLLKSQRLTDEADGGGRATGTPVVDGEVNNLFPDISRLDRTLGRINLRKGFAGVLTDNADAYLGAHCILTQAPADPRVSVLLFNSGSQTDERDDARSAIENYVVPATAASFELLGNQLAGQRSIAGVQREEHRLPEIGEVYQLVNGTTSSQYVRLVSVEATLENFIYEYSSGQFLTLPRRRLQLGIGSALLATYPGGSVNPAGTTATNAASQAKATVLSTQVADAAKYYGISPLAEAVAQGDLTLRVESVYAALVPSTNKETALLDQLAGYSRRQYLACGAARSPSLTFAQVVSGQSRSFLGTGALPGSITLTINGGVYADDKKGGFAFVSGSNTFSKIAIDYATGQIDAYKTTAYTGSASVTYTPAAAVTGETVTGEIPVDLSSRGYVYTLDLANAKPKPGTLTVSFLALGNWQELSDAGNGELSGQGSGSIDFASGSVSITLAALPDVGSSVLYSYVGDNAEAYTQRTGASVAAKARIRHRLPHDGIQPGSLTATYLVGGVTKTITDTGAGTLSGQASGTIVYATGELDMELTATPDSGSAISYSYQQGSVADNVLSVTPDAAGTVSGTIPGAPLQPGSVQMSWSVLQRQAVPSSATESTYEETLVLDRAVADNGSGGWVGVTGTLDYATGAFTLRVEESYDYKEYTYKQTGGWPFTSTELESTTTSLQEQYGGTLVTRAQPAGVSYGAQTDSQTAPQLAFDLLPEIAEPIVPGSLILAWGGDTYVDRDGVLYKGISSSTNAGSAVGAVDYAGGTATLSSYPSGKTASIDVQGCLTSNSGFAVVDATFRTPGAPLRPASLQLTAVRTDTAEVVTATADTNGTFAGPVIWGSVDVETGIVRLKFTADPDDTSGASDIPVIPALLRYNAVLYSSLPLNAELIGLDPVRLPADGRVPIYREGDVLVIQHTAETVIASPVAGATETLARAQQAAIEVVDAAGIALDPAQYTADRELGTVTWANPLILQDVDTNPLALPLTIRDRVEHMAVCSEVQISGALSIGAPLPWDLPAGETQVSSAVAWGDLQARLHTWYTQKTWNSGAPNWTDSPSGDSTTSNYNSLNYPPVATNKGAIAGKWAIVFTSATAFNVVEEKLGVITTGSTGSDCAPTNPATNAPYFTILAAGWGSGWAAGNAVRFDTDSCLGPLWIVRTVLSGQGSVEDDQFRIQIRGDAD</sequence>
<evidence type="ECO:0000313" key="1">
    <source>
        <dbReference type="EMBL" id="TCL34797.1"/>
    </source>
</evidence>
<dbReference type="EMBL" id="SMMU01000001">
    <property type="protein sequence ID" value="TCL34797.1"/>
    <property type="molecule type" value="Genomic_DNA"/>
</dbReference>
<organism evidence="1 2">
    <name type="scientific">Azotobacter chroococcum</name>
    <dbReference type="NCBI Taxonomy" id="353"/>
    <lineage>
        <taxon>Bacteria</taxon>
        <taxon>Pseudomonadati</taxon>
        <taxon>Pseudomonadota</taxon>
        <taxon>Gammaproteobacteria</taxon>
        <taxon>Pseudomonadales</taxon>
        <taxon>Pseudomonadaceae</taxon>
        <taxon>Azotobacter</taxon>
    </lineage>
</organism>
<reference evidence="1 2" key="1">
    <citation type="submission" date="2019-03" db="EMBL/GenBank/DDBJ databases">
        <title>Genomic Encyclopedia of Type Strains, Phase IV (KMG-IV): sequencing the most valuable type-strain genomes for metagenomic binning, comparative biology and taxonomic classification.</title>
        <authorList>
            <person name="Goeker M."/>
        </authorList>
    </citation>
    <scope>NUCLEOTIDE SEQUENCE [LARGE SCALE GENOMIC DNA]</scope>
    <source>
        <strain evidence="1 2">DSM 2286</strain>
    </source>
</reference>
<accession>A0A4R1PVE6</accession>